<keyword evidence="4" id="KW-1185">Reference proteome</keyword>
<protein>
    <submittedName>
        <fullName evidence="3">Tripartite tricarboxylate transporter TctB family protein</fullName>
    </submittedName>
</protein>
<evidence type="ECO:0000313" key="3">
    <source>
        <dbReference type="EMBL" id="MDO7867306.1"/>
    </source>
</evidence>
<accession>A0ABT9AXM4</accession>
<organism evidence="3 4">
    <name type="scientific">Nocardioides jiangxiensis</name>
    <dbReference type="NCBI Taxonomy" id="3064524"/>
    <lineage>
        <taxon>Bacteria</taxon>
        <taxon>Bacillati</taxon>
        <taxon>Actinomycetota</taxon>
        <taxon>Actinomycetes</taxon>
        <taxon>Propionibacteriales</taxon>
        <taxon>Nocardioidaceae</taxon>
        <taxon>Nocardioides</taxon>
    </lineage>
</organism>
<keyword evidence="1" id="KW-0812">Transmembrane</keyword>
<feature type="transmembrane region" description="Helical" evidence="1">
    <location>
        <begin position="99"/>
        <end position="126"/>
    </location>
</feature>
<feature type="transmembrane region" description="Helical" evidence="1">
    <location>
        <begin position="57"/>
        <end position="79"/>
    </location>
</feature>
<feature type="transmembrane region" description="Helical" evidence="1">
    <location>
        <begin position="138"/>
        <end position="156"/>
    </location>
</feature>
<sequence>MSASPEAAEAQGKRAGRSEYGVVGLLAGLGVLVLVETQSISESMASARTLGPRVAPYFIGGLLLATAALLLVDLLRGGHGYQEEGEDVDLSHGTDWKTLAALAVLIAGCGQLIPHIGLPFAGSILFFGIIRLLGGHRLWLDVAVSLVVPWLAYLLFTQALGLYLPGGIF</sequence>
<dbReference type="InterPro" id="IPR009936">
    <property type="entry name" value="DUF1468"/>
</dbReference>
<feature type="domain" description="DUF1468" evidence="2">
    <location>
        <begin position="25"/>
        <end position="165"/>
    </location>
</feature>
<reference evidence="3 4" key="1">
    <citation type="submission" date="2023-07" db="EMBL/GenBank/DDBJ databases">
        <title>Nocardioides sp. nov WY-20 isolated from soil.</title>
        <authorList>
            <person name="Liu B."/>
            <person name="Wan Y."/>
        </authorList>
    </citation>
    <scope>NUCLEOTIDE SEQUENCE [LARGE SCALE GENOMIC DNA]</scope>
    <source>
        <strain evidence="3 4">WY-20</strain>
    </source>
</reference>
<comment type="caution">
    <text evidence="3">The sequence shown here is derived from an EMBL/GenBank/DDBJ whole genome shotgun (WGS) entry which is preliminary data.</text>
</comment>
<dbReference type="Proteomes" id="UP001233314">
    <property type="component" value="Unassembled WGS sequence"/>
</dbReference>
<keyword evidence="1" id="KW-1133">Transmembrane helix</keyword>
<keyword evidence="1" id="KW-0472">Membrane</keyword>
<dbReference type="EMBL" id="JAUQTA010000001">
    <property type="protein sequence ID" value="MDO7867306.1"/>
    <property type="molecule type" value="Genomic_DNA"/>
</dbReference>
<evidence type="ECO:0000313" key="4">
    <source>
        <dbReference type="Proteomes" id="UP001233314"/>
    </source>
</evidence>
<proteinExistence type="predicted"/>
<feature type="transmembrane region" description="Helical" evidence="1">
    <location>
        <begin position="20"/>
        <end position="37"/>
    </location>
</feature>
<name>A0ABT9AXM4_9ACTN</name>
<dbReference type="Pfam" id="PF07331">
    <property type="entry name" value="TctB"/>
    <property type="match status" value="1"/>
</dbReference>
<dbReference type="RefSeq" id="WP_305026711.1">
    <property type="nucleotide sequence ID" value="NZ_JAUQTA010000001.1"/>
</dbReference>
<evidence type="ECO:0000256" key="1">
    <source>
        <dbReference type="SAM" id="Phobius"/>
    </source>
</evidence>
<gene>
    <name evidence="3" type="ORF">Q5722_02890</name>
</gene>
<evidence type="ECO:0000259" key="2">
    <source>
        <dbReference type="Pfam" id="PF07331"/>
    </source>
</evidence>